<dbReference type="Pfam" id="PF09454">
    <property type="entry name" value="Vps23_core"/>
    <property type="match status" value="1"/>
</dbReference>
<dbReference type="GO" id="GO:0043162">
    <property type="term" value="P:ubiquitin-dependent protein catabolic process via the multivesicular body sorting pathway"/>
    <property type="evidence" value="ECO:0007669"/>
    <property type="project" value="UniProtKB-ARBA"/>
</dbReference>
<dbReference type="GO" id="GO:0072666">
    <property type="term" value="P:establishment of protein localization to vacuole"/>
    <property type="evidence" value="ECO:0007669"/>
    <property type="project" value="UniProtKB-ARBA"/>
</dbReference>
<name>A0A8H5B2S4_9AGAR</name>
<dbReference type="GO" id="GO:0000813">
    <property type="term" value="C:ESCRT I complex"/>
    <property type="evidence" value="ECO:0007669"/>
    <property type="project" value="TreeGrafter"/>
</dbReference>
<evidence type="ECO:0000256" key="4">
    <source>
        <dbReference type="ARBA" id="ARBA00022753"/>
    </source>
</evidence>
<comment type="similarity">
    <text evidence="2">Belongs to the ubiquitin-conjugating enzyme family. UEV subfamily.</text>
</comment>
<feature type="compositionally biased region" description="Pro residues" evidence="8">
    <location>
        <begin position="314"/>
        <end position="327"/>
    </location>
</feature>
<keyword evidence="12" id="KW-1185">Reference proteome</keyword>
<evidence type="ECO:0000256" key="8">
    <source>
        <dbReference type="SAM" id="MobiDB-lite"/>
    </source>
</evidence>
<dbReference type="CDD" id="cd11685">
    <property type="entry name" value="UEV_TSG101-like"/>
    <property type="match status" value="1"/>
</dbReference>
<dbReference type="AlphaFoldDB" id="A0A8H5B2S4"/>
<dbReference type="SUPFAM" id="SSF140111">
    <property type="entry name" value="Endosomal sorting complex assembly domain"/>
    <property type="match status" value="1"/>
</dbReference>
<dbReference type="PANTHER" id="PTHR23306:SF3">
    <property type="entry name" value="TUMOR SUPPRESSOR PROTEIN 101"/>
    <property type="match status" value="1"/>
</dbReference>
<evidence type="ECO:0000256" key="2">
    <source>
        <dbReference type="ARBA" id="ARBA00009594"/>
    </source>
</evidence>
<feature type="compositionally biased region" description="Pro residues" evidence="8">
    <location>
        <begin position="243"/>
        <end position="252"/>
    </location>
</feature>
<dbReference type="Gene3D" id="3.10.110.10">
    <property type="entry name" value="Ubiquitin Conjugating Enzyme"/>
    <property type="match status" value="1"/>
</dbReference>
<dbReference type="InterPro" id="IPR052070">
    <property type="entry name" value="ESCRT-I_UEV_domain"/>
</dbReference>
<dbReference type="PROSITE" id="PS51322">
    <property type="entry name" value="UEV"/>
    <property type="match status" value="1"/>
</dbReference>
<evidence type="ECO:0000256" key="7">
    <source>
        <dbReference type="PROSITE-ProRule" id="PRU00644"/>
    </source>
</evidence>
<dbReference type="InterPro" id="IPR037202">
    <property type="entry name" value="ESCRT_assembly_dom"/>
</dbReference>
<reference evidence="11 12" key="1">
    <citation type="journal article" date="2020" name="ISME J.">
        <title>Uncovering the hidden diversity of litter-decomposition mechanisms in mushroom-forming fungi.</title>
        <authorList>
            <person name="Floudas D."/>
            <person name="Bentzer J."/>
            <person name="Ahren D."/>
            <person name="Johansson T."/>
            <person name="Persson P."/>
            <person name="Tunlid A."/>
        </authorList>
    </citation>
    <scope>NUCLEOTIDE SEQUENCE [LARGE SCALE GENOMIC DNA]</scope>
    <source>
        <strain evidence="11 12">CBS 175.51</strain>
    </source>
</reference>
<keyword evidence="5 7" id="KW-0653">Protein transport</keyword>
<evidence type="ECO:0000256" key="3">
    <source>
        <dbReference type="ARBA" id="ARBA00022448"/>
    </source>
</evidence>
<evidence type="ECO:0000313" key="12">
    <source>
        <dbReference type="Proteomes" id="UP000541558"/>
    </source>
</evidence>
<keyword evidence="3 7" id="KW-0813">Transport</keyword>
<dbReference type="InterPro" id="IPR017916">
    <property type="entry name" value="SB_dom"/>
</dbReference>
<feature type="compositionally biased region" description="Pro residues" evidence="8">
    <location>
        <begin position="386"/>
        <end position="399"/>
    </location>
</feature>
<feature type="region of interest" description="Disordered" evidence="8">
    <location>
        <begin position="1"/>
        <end position="49"/>
    </location>
</feature>
<feature type="region of interest" description="Disordered" evidence="8">
    <location>
        <begin position="205"/>
        <end position="284"/>
    </location>
</feature>
<evidence type="ECO:0000259" key="10">
    <source>
        <dbReference type="PROSITE" id="PS51322"/>
    </source>
</evidence>
<dbReference type="SUPFAM" id="SSF54495">
    <property type="entry name" value="UBC-like"/>
    <property type="match status" value="1"/>
</dbReference>
<dbReference type="EMBL" id="JAACJK010000220">
    <property type="protein sequence ID" value="KAF5315649.1"/>
    <property type="molecule type" value="Genomic_DNA"/>
</dbReference>
<feature type="compositionally biased region" description="Low complexity" evidence="8">
    <location>
        <begin position="230"/>
        <end position="242"/>
    </location>
</feature>
<feature type="compositionally biased region" description="Polar residues" evidence="8">
    <location>
        <begin position="273"/>
        <end position="284"/>
    </location>
</feature>
<evidence type="ECO:0000256" key="5">
    <source>
        <dbReference type="ARBA" id="ARBA00022927"/>
    </source>
</evidence>
<proteinExistence type="inferred from homology"/>
<evidence type="ECO:0000256" key="1">
    <source>
        <dbReference type="ARBA" id="ARBA00004177"/>
    </source>
</evidence>
<dbReference type="PANTHER" id="PTHR23306">
    <property type="entry name" value="TUMOR SUSCEPTIBILITY GENE 101 PROTEIN-RELATED"/>
    <property type="match status" value="1"/>
</dbReference>
<comment type="caution">
    <text evidence="11">The sequence shown here is derived from an EMBL/GenBank/DDBJ whole genome shotgun (WGS) entry which is preliminary data.</text>
</comment>
<dbReference type="GO" id="GO:0006886">
    <property type="term" value="P:intracellular protein transport"/>
    <property type="evidence" value="ECO:0007669"/>
    <property type="project" value="UniProtKB-ARBA"/>
</dbReference>
<keyword evidence="4" id="KW-0967">Endosome</keyword>
<feature type="domain" description="UEV" evidence="10">
    <location>
        <begin position="69"/>
        <end position="214"/>
    </location>
</feature>
<dbReference type="OrthoDB" id="306304at2759"/>
<dbReference type="InterPro" id="IPR008883">
    <property type="entry name" value="UEV_N"/>
</dbReference>
<protein>
    <recommendedName>
        <fullName evidence="13">UEV-domain-containing protein</fullName>
    </recommendedName>
</protein>
<sequence>MRQTPGPCRVAAGPADPPRKQIGRPDGAPGKAGGTQQPGRNIHAVTPTPVTPSARVTGLLVPPMATRESLTQSWLRQNVLPYANKDRVYADIDQALNRFQALRPKSDVYTFDDGRTQLLLCLHGLLPIVYRGASYNIPLNVWVTREYPREPPLVYVVPTADMLVRPGRFLDVSGRCSHEYLQHWQRKDEGCNLTGLLEDLQDQFSREPPVYSKPPPSRQEQERPPPVPARPAVSAAAYQSAPLSPPRPPPRPEGFGPVIQSPPPPPLPPITRGSPSQQATVNRPPTTALNHANVIYSHQPFANPSYPAHSTQIAPPPPPPPPPPPSVAPFGAHGLALHPSAQSSVQVRPNPPPVPPVPIPNLLDEDDESPASPSQQGLPPSTLGPGPAPSHLPPRPPNPELLDLHRQVHHKLTSELHSLSKALALDAERLRAHQNDLLAGEPAIRDEMARLEAVKDVCTSVADRTRSAVQKAETNIAELRRKGDPEVDELVCATSIVHNQLINLVAEDNAIEDTVYHLHRGLNTGRIDLERFLRTTRVLAEEQFMKRALINKIQAGVSVMSPSVRPEWA</sequence>
<dbReference type="InterPro" id="IPR016135">
    <property type="entry name" value="UBQ-conjugating_enzyme/RWD"/>
</dbReference>
<dbReference type="PROSITE" id="PS51312">
    <property type="entry name" value="SB"/>
    <property type="match status" value="1"/>
</dbReference>
<organism evidence="11 12">
    <name type="scientific">Ephemerocybe angulata</name>
    <dbReference type="NCBI Taxonomy" id="980116"/>
    <lineage>
        <taxon>Eukaryota</taxon>
        <taxon>Fungi</taxon>
        <taxon>Dikarya</taxon>
        <taxon>Basidiomycota</taxon>
        <taxon>Agaricomycotina</taxon>
        <taxon>Agaricomycetes</taxon>
        <taxon>Agaricomycetidae</taxon>
        <taxon>Agaricales</taxon>
        <taxon>Agaricineae</taxon>
        <taxon>Psathyrellaceae</taxon>
        <taxon>Ephemerocybe</taxon>
    </lineage>
</organism>
<feature type="compositionally biased region" description="Pro residues" evidence="8">
    <location>
        <begin position="349"/>
        <end position="359"/>
    </location>
</feature>
<evidence type="ECO:0000313" key="11">
    <source>
        <dbReference type="EMBL" id="KAF5315649.1"/>
    </source>
</evidence>
<evidence type="ECO:0000256" key="6">
    <source>
        <dbReference type="ARBA" id="ARBA00023054"/>
    </source>
</evidence>
<comment type="subcellular location">
    <subcellularLocation>
        <location evidence="1">Endosome</location>
    </subcellularLocation>
</comment>
<evidence type="ECO:0008006" key="13">
    <source>
        <dbReference type="Google" id="ProtNLM"/>
    </source>
</evidence>
<gene>
    <name evidence="11" type="ORF">D9611_004662</name>
</gene>
<feature type="region of interest" description="Disordered" evidence="8">
    <location>
        <begin position="300"/>
        <end position="401"/>
    </location>
</feature>
<dbReference type="Pfam" id="PF05743">
    <property type="entry name" value="UEV"/>
    <property type="match status" value="1"/>
</dbReference>
<dbReference type="Proteomes" id="UP000541558">
    <property type="component" value="Unassembled WGS sequence"/>
</dbReference>
<dbReference type="Gene3D" id="6.10.140.820">
    <property type="match status" value="1"/>
</dbReference>
<accession>A0A8H5B2S4</accession>
<feature type="compositionally biased region" description="Pro residues" evidence="8">
    <location>
        <begin position="260"/>
        <end position="269"/>
    </location>
</feature>
<evidence type="ECO:0000259" key="9">
    <source>
        <dbReference type="PROSITE" id="PS51312"/>
    </source>
</evidence>
<feature type="domain" description="SB" evidence="9">
    <location>
        <begin position="495"/>
        <end position="563"/>
    </location>
</feature>
<keyword evidence="6" id="KW-0175">Coiled coil</keyword>
<dbReference type="GO" id="GO:0043130">
    <property type="term" value="F:ubiquitin binding"/>
    <property type="evidence" value="ECO:0007669"/>
    <property type="project" value="TreeGrafter"/>
</dbReference>